<proteinExistence type="predicted"/>
<comment type="caution">
    <text evidence="1">The sequence shown here is derived from an EMBL/GenBank/DDBJ whole genome shotgun (WGS) entry which is preliminary data.</text>
</comment>
<protein>
    <submittedName>
        <fullName evidence="1">Uncharacterized protein</fullName>
    </submittedName>
</protein>
<dbReference type="Proteomes" id="UP000813427">
    <property type="component" value="Unassembled WGS sequence"/>
</dbReference>
<keyword evidence="2" id="KW-1185">Reference proteome</keyword>
<evidence type="ECO:0000313" key="2">
    <source>
        <dbReference type="Proteomes" id="UP000813427"/>
    </source>
</evidence>
<dbReference type="EMBL" id="JAGPXF010000003">
    <property type="protein sequence ID" value="KAH7252782.1"/>
    <property type="molecule type" value="Genomic_DNA"/>
</dbReference>
<name>A0A8K0WEP1_9HYPO</name>
<reference evidence="1" key="1">
    <citation type="journal article" date="2021" name="Nat. Commun.">
        <title>Genetic determinants of endophytism in the Arabidopsis root mycobiome.</title>
        <authorList>
            <person name="Mesny F."/>
            <person name="Miyauchi S."/>
            <person name="Thiergart T."/>
            <person name="Pickel B."/>
            <person name="Atanasova L."/>
            <person name="Karlsson M."/>
            <person name="Huettel B."/>
            <person name="Barry K.W."/>
            <person name="Haridas S."/>
            <person name="Chen C."/>
            <person name="Bauer D."/>
            <person name="Andreopoulos W."/>
            <person name="Pangilinan J."/>
            <person name="LaButti K."/>
            <person name="Riley R."/>
            <person name="Lipzen A."/>
            <person name="Clum A."/>
            <person name="Drula E."/>
            <person name="Henrissat B."/>
            <person name="Kohler A."/>
            <person name="Grigoriev I.V."/>
            <person name="Martin F.M."/>
            <person name="Hacquard S."/>
        </authorList>
    </citation>
    <scope>NUCLEOTIDE SEQUENCE</scope>
    <source>
        <strain evidence="1">MPI-SDFR-AT-0068</strain>
    </source>
</reference>
<dbReference type="OrthoDB" id="5329807at2759"/>
<evidence type="ECO:0000313" key="1">
    <source>
        <dbReference type="EMBL" id="KAH7252782.1"/>
    </source>
</evidence>
<gene>
    <name evidence="1" type="ORF">BKA59DRAFT_492597</name>
</gene>
<sequence length="299" mass="33258">MRSNLPLVALASLSAALPSKRQPVDERALNNIIRDLEARGETLETLVKRIDAKIYRDEIPDCSTEDPSFMIPKQTGYSVDQGVKLPRQGNNDACTTGHNDDHCWTEYWFVESAVEYSSWQNSGAAIDCKSTSMCNSNVAQIRQSCTSYTRSSSNGVDYKIIDGALEFAVPNTEAKVTLGTSINYQHTDVDSKTSMICTSDSTTNTCQWDDQDCHQVWFADRTKRIWGHMDRVCVGKTDTAVQQQTLNSNGRYVRGQAEFSIAIPVNHIIGCNAKCSDLTYNEPIPSDGTVRVPFDIVFN</sequence>
<dbReference type="AlphaFoldDB" id="A0A8K0WEP1"/>
<accession>A0A8K0WEP1</accession>
<organism evidence="1 2">
    <name type="scientific">Fusarium tricinctum</name>
    <dbReference type="NCBI Taxonomy" id="61284"/>
    <lineage>
        <taxon>Eukaryota</taxon>
        <taxon>Fungi</taxon>
        <taxon>Dikarya</taxon>
        <taxon>Ascomycota</taxon>
        <taxon>Pezizomycotina</taxon>
        <taxon>Sordariomycetes</taxon>
        <taxon>Hypocreomycetidae</taxon>
        <taxon>Hypocreales</taxon>
        <taxon>Nectriaceae</taxon>
        <taxon>Fusarium</taxon>
        <taxon>Fusarium tricinctum species complex</taxon>
    </lineage>
</organism>